<name>A0ABU2F711_HALAR</name>
<comment type="caution">
    <text evidence="1">The sequence shown here is derived from an EMBL/GenBank/DDBJ whole genome shotgun (WGS) entry which is preliminary data.</text>
</comment>
<accession>A0ABU2F711</accession>
<gene>
    <name evidence="1" type="ORF">NC662_19720</name>
</gene>
<organism evidence="1 2">
    <name type="scientific">Haloarcula argentinensis</name>
    <dbReference type="NCBI Taxonomy" id="43776"/>
    <lineage>
        <taxon>Archaea</taxon>
        <taxon>Methanobacteriati</taxon>
        <taxon>Methanobacteriota</taxon>
        <taxon>Stenosarchaea group</taxon>
        <taxon>Halobacteria</taxon>
        <taxon>Halobacteriales</taxon>
        <taxon>Haloarculaceae</taxon>
        <taxon>Haloarcula</taxon>
    </lineage>
</organism>
<dbReference type="Proteomes" id="UP001248536">
    <property type="component" value="Unassembled WGS sequence"/>
</dbReference>
<dbReference type="SUPFAM" id="SSF52540">
    <property type="entry name" value="P-loop containing nucleoside triphosphate hydrolases"/>
    <property type="match status" value="1"/>
</dbReference>
<dbReference type="EMBL" id="JAMQCP010000006">
    <property type="protein sequence ID" value="MDS0255930.1"/>
    <property type="molecule type" value="Genomic_DNA"/>
</dbReference>
<keyword evidence="2" id="KW-1185">Reference proteome</keyword>
<dbReference type="InterPro" id="IPR027417">
    <property type="entry name" value="P-loop_NTPase"/>
</dbReference>
<dbReference type="RefSeq" id="WP_005533754.1">
    <property type="nucleotide sequence ID" value="NZ_BAABDY010000006.1"/>
</dbReference>
<evidence type="ECO:0000313" key="2">
    <source>
        <dbReference type="Proteomes" id="UP001248536"/>
    </source>
</evidence>
<evidence type="ECO:0000313" key="1">
    <source>
        <dbReference type="EMBL" id="MDS0255930.1"/>
    </source>
</evidence>
<proteinExistence type="predicted"/>
<protein>
    <submittedName>
        <fullName evidence="1">Uncharacterized protein</fullName>
    </submittedName>
</protein>
<reference evidence="1 2" key="1">
    <citation type="submission" date="2022-06" db="EMBL/GenBank/DDBJ databases">
        <title>Haloarcula sp. a new haloarchaeum isolate from saline soil.</title>
        <authorList>
            <person name="Strakova D."/>
            <person name="Galisteo C."/>
            <person name="Sanchez-Porro C."/>
            <person name="Ventosa A."/>
        </authorList>
    </citation>
    <scope>NUCLEOTIDE SEQUENCE [LARGE SCALE GENOMIC DNA]</scope>
    <source>
        <strain evidence="1 2">JCM 15760</strain>
    </source>
</reference>
<sequence length="665" mass="73548">MNDLKNLKNHLQKKQDFLFGETPSINSPEDTTLLPEDKSYAQRITDAVPTHDIVILVGAQGTGKTTAAYQALSTLSEQEYTVSIPALGNISAAGENEITYLSYLTGEGEGAAKDIVLRGVRSSLNNQNKTLVLEYRAELAKGLIPDIRKEWPSLLDSERVCMIDFQAASRQSVAEQLAKRTLSVPEQEAGSDLVSTIVERGGQLPVLTLAAARLSFDTDWSTDSVDVTKTIDENLIETHIQRDDGTGDFLGPLEVLAITGNINFETYADIADLPRNNIRVLSEVEELVIRDEHEGEVALRSSLLSRVLIRRVLADDQRRTELSSLPEEHSELRHSVEQVVREFVMVATAARERGAEEDITEPAVEFISQWIQAAKRSAATKQEWGAIAGAIDICARHRLPVSPAVFTDQVPELMEGYERYATEGNFNPQFAPTGSKVAANNLGQLFLSWYRNPSAVGDTDQDDITDATMGLIEIGKQEGTGPSPIEFWKNVFGQAVRSATYGDPNNDTDEIDGLEQVLLGEVTDSSTGQAKYGILSEVDADSQEQQRDEIVFKFWAAATAKIFHAHQHETDLLERWMAFSTDRAVAIAESELEYYEPQSFLVDYYVRVAVELEQMAPDDGQFPSEAQIFKKALSSSIGTGSIEMTIDEFTEKADYHLEENIGTRL</sequence>